<dbReference type="UniPathway" id="UPA00124"/>
<comment type="function">
    <text evidence="6">Catalyzes the reduction of dTDP-6-deoxy-L-lyxo-4-hexulose to yield dTDP-L-rhamnose.</text>
</comment>
<evidence type="ECO:0000256" key="2">
    <source>
        <dbReference type="ARBA" id="ARBA00010944"/>
    </source>
</evidence>
<geneLocation type="plasmid" evidence="8 9">
    <name>p6</name>
</geneLocation>
<dbReference type="CDD" id="cd05254">
    <property type="entry name" value="dTDP_HR_like_SDR_e"/>
    <property type="match status" value="1"/>
</dbReference>
<evidence type="ECO:0000313" key="9">
    <source>
        <dbReference type="Proteomes" id="UP000298595"/>
    </source>
</evidence>
<evidence type="ECO:0000256" key="5">
    <source>
        <dbReference type="ARBA" id="ARBA00048200"/>
    </source>
</evidence>
<keyword evidence="6" id="KW-0521">NADP</keyword>
<dbReference type="SUPFAM" id="SSF51735">
    <property type="entry name" value="NAD(P)-binding Rossmann-fold domains"/>
    <property type="match status" value="1"/>
</dbReference>
<dbReference type="Pfam" id="PF04321">
    <property type="entry name" value="RmlD_sub_bind"/>
    <property type="match status" value="1"/>
</dbReference>
<dbReference type="EMBL" id="CP032327">
    <property type="protein sequence ID" value="QCO00357.1"/>
    <property type="molecule type" value="Genomic_DNA"/>
</dbReference>
<evidence type="ECO:0000313" key="8">
    <source>
        <dbReference type="EMBL" id="QCO00357.1"/>
    </source>
</evidence>
<keyword evidence="8" id="KW-0614">Plasmid</keyword>
<dbReference type="AlphaFoldDB" id="A0A4D8PR87"/>
<dbReference type="PANTHER" id="PTHR10491">
    <property type="entry name" value="DTDP-4-DEHYDRORHAMNOSE REDUCTASE"/>
    <property type="match status" value="1"/>
</dbReference>
<comment type="catalytic activity">
    <reaction evidence="5 6">
        <text>dTDP-beta-L-rhamnose + NADP(+) = dTDP-4-dehydro-beta-L-rhamnose + NADPH + H(+)</text>
        <dbReference type="Rhea" id="RHEA:21796"/>
        <dbReference type="ChEBI" id="CHEBI:15378"/>
        <dbReference type="ChEBI" id="CHEBI:57510"/>
        <dbReference type="ChEBI" id="CHEBI:57783"/>
        <dbReference type="ChEBI" id="CHEBI:58349"/>
        <dbReference type="ChEBI" id="CHEBI:62830"/>
        <dbReference type="EC" id="1.1.1.133"/>
    </reaction>
</comment>
<evidence type="ECO:0000256" key="3">
    <source>
        <dbReference type="ARBA" id="ARBA00012929"/>
    </source>
</evidence>
<dbReference type="Gene3D" id="3.90.25.10">
    <property type="entry name" value="UDP-galactose 4-epimerase, domain 1"/>
    <property type="match status" value="1"/>
</dbReference>
<dbReference type="EC" id="1.1.1.133" evidence="3 6"/>
<dbReference type="NCBIfam" id="TIGR01214">
    <property type="entry name" value="rmlD"/>
    <property type="match status" value="1"/>
</dbReference>
<comment type="similarity">
    <text evidence="2 6">Belongs to the dTDP-4-dehydrorhamnose reductase family.</text>
</comment>
<evidence type="ECO:0000259" key="7">
    <source>
        <dbReference type="Pfam" id="PF04321"/>
    </source>
</evidence>
<evidence type="ECO:0000256" key="1">
    <source>
        <dbReference type="ARBA" id="ARBA00004781"/>
    </source>
</evidence>
<dbReference type="GO" id="GO:0019305">
    <property type="term" value="P:dTDP-rhamnose biosynthetic process"/>
    <property type="evidence" value="ECO:0007669"/>
    <property type="project" value="UniProtKB-UniPathway"/>
</dbReference>
<evidence type="ECO:0000256" key="4">
    <source>
        <dbReference type="ARBA" id="ARBA00017099"/>
    </source>
</evidence>
<dbReference type="InterPro" id="IPR005913">
    <property type="entry name" value="dTDP_dehydrorham_reduct"/>
</dbReference>
<dbReference type="Gene3D" id="3.40.50.720">
    <property type="entry name" value="NAD(P)-binding Rossmann-like Domain"/>
    <property type="match status" value="1"/>
</dbReference>
<evidence type="ECO:0000256" key="6">
    <source>
        <dbReference type="RuleBase" id="RU364082"/>
    </source>
</evidence>
<protein>
    <recommendedName>
        <fullName evidence="4 6">dTDP-4-dehydrorhamnose reductase</fullName>
        <ecNumber evidence="3 6">1.1.1.133</ecNumber>
    </recommendedName>
</protein>
<sequence>MKVLILGTSGQVGTELMRAAWPQGTELVGLARPDVDMARPETVEAAVAAHAPDLVVNATAYTAVDKAESDQETAFAVNRDGPARLAASCAACGIPLIHISTDYVFDGTKPAPYAEDDPVAPLGVYGASKEAGEAVVRAALPQHVILRTSWVYAAHGANFVKTMLRFGREREEMRVVADQHGAPTAAADIAAAIVTIAERIAAGSEGGVPWGTYHFTGAGETTWHGFAERIFQRLEATTGRRPRLQAITTADYPTPARRPTNSRLDCARICSAFGIEAPRWEDSLDHVLEELLSPTAS</sequence>
<organism evidence="8 9">
    <name type="scientific">Azospirillum argentinense</name>
    <dbReference type="NCBI Taxonomy" id="2970906"/>
    <lineage>
        <taxon>Bacteria</taxon>
        <taxon>Pseudomonadati</taxon>
        <taxon>Pseudomonadota</taxon>
        <taxon>Alphaproteobacteria</taxon>
        <taxon>Rhodospirillales</taxon>
        <taxon>Azospirillaceae</taxon>
        <taxon>Azospirillum</taxon>
    </lineage>
</organism>
<dbReference type="InterPro" id="IPR036291">
    <property type="entry name" value="NAD(P)-bd_dom_sf"/>
</dbReference>
<feature type="domain" description="RmlD-like substrate binding" evidence="7">
    <location>
        <begin position="1"/>
        <end position="291"/>
    </location>
</feature>
<gene>
    <name evidence="8" type="primary">rfbD</name>
    <name evidence="8" type="ORF">D3093_34455</name>
</gene>
<proteinExistence type="inferred from homology"/>
<dbReference type="PANTHER" id="PTHR10491:SF4">
    <property type="entry name" value="METHIONINE ADENOSYLTRANSFERASE 2 SUBUNIT BETA"/>
    <property type="match status" value="1"/>
</dbReference>
<comment type="pathway">
    <text evidence="1 6">Carbohydrate biosynthesis; dTDP-L-rhamnose biosynthesis.</text>
</comment>
<dbReference type="GO" id="GO:0008831">
    <property type="term" value="F:dTDP-4-dehydrorhamnose reductase activity"/>
    <property type="evidence" value="ECO:0007669"/>
    <property type="project" value="UniProtKB-EC"/>
</dbReference>
<reference evidence="8 9" key="1">
    <citation type="submission" date="2018-09" db="EMBL/GenBank/DDBJ databases">
        <title>Whole genome based analysis of evolution and adaptive divergence in Indian and Brazilian strains of Azospirillum brasilense.</title>
        <authorList>
            <person name="Singh C."/>
            <person name="Tripathi A.K."/>
        </authorList>
    </citation>
    <scope>NUCLEOTIDE SEQUENCE [LARGE SCALE GENOMIC DNA]</scope>
    <source>
        <strain evidence="8 9">MTCC4035</strain>
        <plasmid evidence="8 9">p6</plasmid>
    </source>
</reference>
<accession>A0A4D8PR87</accession>
<name>A0A4D8PR87_9PROT</name>
<dbReference type="RefSeq" id="WP_137119060.1">
    <property type="nucleotide sequence ID" value="NZ_CP032327.1"/>
</dbReference>
<comment type="cofactor">
    <cofactor evidence="6">
        <name>Mg(2+)</name>
        <dbReference type="ChEBI" id="CHEBI:18420"/>
    </cofactor>
    <text evidence="6">Binds 1 Mg(2+) ion per monomer.</text>
</comment>
<dbReference type="Proteomes" id="UP000298595">
    <property type="component" value="Plasmid p6"/>
</dbReference>
<dbReference type="InterPro" id="IPR029903">
    <property type="entry name" value="RmlD-like-bd"/>
</dbReference>
<dbReference type="KEGG" id="aare:D3093_34455"/>
<keyword evidence="6 8" id="KW-0560">Oxidoreductase</keyword>